<keyword evidence="3 13" id="KW-0732">Signal</keyword>
<dbReference type="FunFam" id="1.50.10.10:FF:000018">
    <property type="entry name" value="Glucoamylase"/>
    <property type="match status" value="1"/>
</dbReference>
<protein>
    <recommendedName>
        <fullName evidence="9">Glucoamylase</fullName>
        <ecNumber evidence="9">3.2.1.3</ecNumber>
    </recommendedName>
    <alternativeName>
        <fullName evidence="9">1,4-alpha-D-glucan glucohydrolase</fullName>
    </alternativeName>
    <alternativeName>
        <fullName evidence="9">Glucan 1,4-alpha-glucosidase</fullName>
    </alternativeName>
</protein>
<accession>A0A2N3N8K2</accession>
<dbReference type="InterPro" id="IPR008291">
    <property type="entry name" value="Glucoamylase_SBD"/>
</dbReference>
<dbReference type="PANTHER" id="PTHR31616">
    <property type="entry name" value="TREHALASE"/>
    <property type="match status" value="1"/>
</dbReference>
<dbReference type="InterPro" id="IPR002044">
    <property type="entry name" value="CBM20"/>
</dbReference>
<dbReference type="InterPro" id="IPR034836">
    <property type="entry name" value="CBM20_glucoamylase"/>
</dbReference>
<evidence type="ECO:0000256" key="6">
    <source>
        <dbReference type="ARBA" id="ARBA00023277"/>
    </source>
</evidence>
<evidence type="ECO:0000256" key="4">
    <source>
        <dbReference type="ARBA" id="ARBA00022801"/>
    </source>
</evidence>
<keyword evidence="6 9" id="KW-0119">Carbohydrate metabolism</keyword>
<dbReference type="InterPro" id="IPR000165">
    <property type="entry name" value="Glucoamylase"/>
</dbReference>
<evidence type="ECO:0000256" key="2">
    <source>
        <dbReference type="ARBA" id="ARBA00006188"/>
    </source>
</evidence>
<evidence type="ECO:0000256" key="5">
    <source>
        <dbReference type="ARBA" id="ARBA00023180"/>
    </source>
</evidence>
<dbReference type="InterPro" id="IPR008928">
    <property type="entry name" value="6-hairpin_glycosidase_sf"/>
</dbReference>
<dbReference type="OrthoDB" id="6123450at2759"/>
<keyword evidence="16" id="KW-1185">Reference proteome</keyword>
<dbReference type="EC" id="3.2.1.3" evidence="9"/>
<evidence type="ECO:0000256" key="3">
    <source>
        <dbReference type="ARBA" id="ARBA00022729"/>
    </source>
</evidence>
<dbReference type="SMART" id="SM01065">
    <property type="entry name" value="CBM_2"/>
    <property type="match status" value="1"/>
</dbReference>
<gene>
    <name evidence="15" type="ORF">jhhlp_004829</name>
</gene>
<evidence type="ECO:0000256" key="9">
    <source>
        <dbReference type="PIRNR" id="PIRNR001031"/>
    </source>
</evidence>
<feature type="chain" id="PRO_5014988571" description="Glucoamylase" evidence="13">
    <location>
        <begin position="20"/>
        <end position="625"/>
    </location>
</feature>
<dbReference type="EMBL" id="NLAX01000094">
    <property type="protein sequence ID" value="PKS08776.1"/>
    <property type="molecule type" value="Genomic_DNA"/>
</dbReference>
<dbReference type="STRING" id="41688.A0A2N3N8K2"/>
<feature type="compositionally biased region" description="Polar residues" evidence="12">
    <location>
        <begin position="605"/>
        <end position="618"/>
    </location>
</feature>
<proteinExistence type="inferred from homology"/>
<feature type="region of interest" description="Disordered" evidence="12">
    <location>
        <begin position="602"/>
        <end position="625"/>
    </location>
</feature>
<dbReference type="PRINTS" id="PR00736">
    <property type="entry name" value="GLHYDRLASE15"/>
</dbReference>
<dbReference type="CDD" id="cd05811">
    <property type="entry name" value="CBM20_glucoamylase"/>
    <property type="match status" value="1"/>
</dbReference>
<dbReference type="AlphaFoldDB" id="A0A2N3N8K2"/>
<name>A0A2N3N8K2_9PEZI</name>
<feature type="active site" description="Proton acceptor" evidence="10">
    <location>
        <position position="206"/>
    </location>
</feature>
<dbReference type="PROSITE" id="PS51166">
    <property type="entry name" value="CBM20"/>
    <property type="match status" value="1"/>
</dbReference>
<dbReference type="PIRSF" id="PIRSF001031">
    <property type="entry name" value="Glu-a-glcsd_SBD"/>
    <property type="match status" value="1"/>
</dbReference>
<keyword evidence="7 9" id="KW-0326">Glycosidase</keyword>
<evidence type="ECO:0000313" key="16">
    <source>
        <dbReference type="Proteomes" id="UP000233524"/>
    </source>
</evidence>
<dbReference type="GO" id="GO:0000324">
    <property type="term" value="C:fungal-type vacuole"/>
    <property type="evidence" value="ECO:0007669"/>
    <property type="project" value="TreeGrafter"/>
</dbReference>
<evidence type="ECO:0000256" key="12">
    <source>
        <dbReference type="SAM" id="MobiDB-lite"/>
    </source>
</evidence>
<evidence type="ECO:0000256" key="11">
    <source>
        <dbReference type="PIRSR" id="PIRSR001031-2"/>
    </source>
</evidence>
<feature type="binding site" evidence="11">
    <location>
        <position position="147"/>
    </location>
    <ligand>
        <name>substrate</name>
    </ligand>
</feature>
<dbReference type="InterPro" id="IPR013784">
    <property type="entry name" value="Carb-bd-like_fold"/>
</dbReference>
<dbReference type="GO" id="GO:0000272">
    <property type="term" value="P:polysaccharide catabolic process"/>
    <property type="evidence" value="ECO:0007669"/>
    <property type="project" value="UniProtKB-KW"/>
</dbReference>
<dbReference type="PROSITE" id="PS00820">
    <property type="entry name" value="GLUCOAMYLASE"/>
    <property type="match status" value="1"/>
</dbReference>
<dbReference type="InParanoid" id="A0A2N3N8K2"/>
<organism evidence="15 16">
    <name type="scientific">Lomentospora prolificans</name>
    <dbReference type="NCBI Taxonomy" id="41688"/>
    <lineage>
        <taxon>Eukaryota</taxon>
        <taxon>Fungi</taxon>
        <taxon>Dikarya</taxon>
        <taxon>Ascomycota</taxon>
        <taxon>Pezizomycotina</taxon>
        <taxon>Sordariomycetes</taxon>
        <taxon>Hypocreomycetidae</taxon>
        <taxon>Microascales</taxon>
        <taxon>Microascaceae</taxon>
        <taxon>Lomentospora</taxon>
    </lineage>
</organism>
<dbReference type="SUPFAM" id="SSF49452">
    <property type="entry name" value="Starch-binding domain-like"/>
    <property type="match status" value="1"/>
</dbReference>
<dbReference type="Gene3D" id="2.60.40.10">
    <property type="entry name" value="Immunoglobulins"/>
    <property type="match status" value="1"/>
</dbReference>
<dbReference type="GO" id="GO:2001070">
    <property type="term" value="F:starch binding"/>
    <property type="evidence" value="ECO:0007669"/>
    <property type="project" value="InterPro"/>
</dbReference>
<dbReference type="Pfam" id="PF00723">
    <property type="entry name" value="Glyco_hydro_15"/>
    <property type="match status" value="1"/>
</dbReference>
<feature type="signal peptide" evidence="13">
    <location>
        <begin position="1"/>
        <end position="19"/>
    </location>
</feature>
<dbReference type="Pfam" id="PF00686">
    <property type="entry name" value="CBM_20"/>
    <property type="match status" value="1"/>
</dbReference>
<comment type="catalytic activity">
    <reaction evidence="1 9">
        <text>Hydrolysis of terminal (1-&gt;4)-linked alpha-D-glucose residues successively from non-reducing ends of the chains with release of beta-D-glucose.</text>
        <dbReference type="EC" id="3.2.1.3"/>
    </reaction>
</comment>
<keyword evidence="8 9" id="KW-0624">Polysaccharide degradation</keyword>
<evidence type="ECO:0000256" key="13">
    <source>
        <dbReference type="SAM" id="SignalP"/>
    </source>
</evidence>
<dbReference type="FunCoup" id="A0A2N3N8K2">
    <property type="interactions" value="49"/>
</dbReference>
<dbReference type="Proteomes" id="UP000233524">
    <property type="component" value="Unassembled WGS sequence"/>
</dbReference>
<comment type="caution">
    <text evidence="15">The sequence shown here is derived from an EMBL/GenBank/DDBJ whole genome shotgun (WGS) entry which is preliminary data.</text>
</comment>
<evidence type="ECO:0000256" key="8">
    <source>
        <dbReference type="ARBA" id="ARBA00023326"/>
    </source>
</evidence>
<evidence type="ECO:0000313" key="15">
    <source>
        <dbReference type="EMBL" id="PKS08776.1"/>
    </source>
</evidence>
<evidence type="ECO:0000256" key="1">
    <source>
        <dbReference type="ARBA" id="ARBA00001863"/>
    </source>
</evidence>
<dbReference type="Gene3D" id="1.50.10.10">
    <property type="match status" value="1"/>
</dbReference>
<dbReference type="PANTHER" id="PTHR31616:SF12">
    <property type="entry name" value="GLUCOAMYLASE"/>
    <property type="match status" value="1"/>
</dbReference>
<keyword evidence="5" id="KW-0325">Glycoprotein</keyword>
<dbReference type="InterPro" id="IPR046966">
    <property type="entry name" value="Glucoamylase_active_site"/>
</dbReference>
<evidence type="ECO:0000259" key="14">
    <source>
        <dbReference type="PROSITE" id="PS51166"/>
    </source>
</evidence>
<dbReference type="FunFam" id="2.60.40.10:FF:000552">
    <property type="entry name" value="Related to glucoamylase"/>
    <property type="match status" value="1"/>
</dbReference>
<dbReference type="VEuPathDB" id="FungiDB:jhhlp_004829"/>
<sequence length="625" mass="67270">MRAYTSLALVLSALRGIAACPVTSNPAIDDFVTSETEVSLHKLLCNIGSDGCEASGVAAGVVVASPSKSDPDYWYTWTRDSALVFKTVIEQFASGDYDASLQKKIQEYIVAQAKLQGVDNPSGSLVDGSGLGEPKFYVDLTQFTGAWGRPQHDGPALRAIAMAQYAKWLIDNGYPKTAQEVVWPVIRNDLYYTAQYCRIRNNTGFDLWEEVSGASFFTTISQYRALVEGSNLASQLQTTCKSCDEIAPQILCFVQNYWSNSGYIVSNIHNNAGRSGKDGNSILASIHSYDPRLGCDATTFQPCSDKALSNHKAVTDSFRSWPINNGIPQGTAVAVGRYIEDVYYNGNPWYLLTLAAAEQLYDAVAVWKAQGSVTVTSTSLGFFKDLVPSIATGTYQNGTTTYDSIIDAVFTYADGYLNVVKTYMHTDGSMPEQFSKNDGTPLAARDLTWSYSAFLTAAAARSQAHSPQFGWLATAPKLPSTCSALTADGSYVSATAVSFPASQTPGGTETITTTAPEPTSTVCLHKVTFNSVTQTVWGDSVKVVGSIKELGSWNPANARPLSADAYTDSNPLWRATISVPAGSSFQYKFIKVNDAGAVTWESDPNRSYSASTQCSSTGNAGGNWQ</sequence>
<dbReference type="InterPro" id="IPR013783">
    <property type="entry name" value="Ig-like_fold"/>
</dbReference>
<evidence type="ECO:0000256" key="7">
    <source>
        <dbReference type="ARBA" id="ARBA00023295"/>
    </source>
</evidence>
<reference evidence="15 16" key="1">
    <citation type="journal article" date="2017" name="G3 (Bethesda)">
        <title>First Draft Genome Sequence of the Pathogenic Fungus Lomentospora prolificans (Formerly Scedosporium prolificans).</title>
        <authorList>
            <person name="Luo R."/>
            <person name="Zimin A."/>
            <person name="Workman R."/>
            <person name="Fan Y."/>
            <person name="Pertea G."/>
            <person name="Grossman N."/>
            <person name="Wear M.P."/>
            <person name="Jia B."/>
            <person name="Miller H."/>
            <person name="Casadevall A."/>
            <person name="Timp W."/>
            <person name="Zhang S.X."/>
            <person name="Salzberg S.L."/>
        </authorList>
    </citation>
    <scope>NUCLEOTIDE SEQUENCE [LARGE SCALE GENOMIC DNA]</scope>
    <source>
        <strain evidence="15 16">JHH-5317</strain>
    </source>
</reference>
<keyword evidence="4 9" id="KW-0378">Hydrolase</keyword>
<evidence type="ECO:0000256" key="10">
    <source>
        <dbReference type="PIRSR" id="PIRSR001031-1"/>
    </source>
</evidence>
<dbReference type="GO" id="GO:0004339">
    <property type="term" value="F:glucan 1,4-alpha-glucosidase activity"/>
    <property type="evidence" value="ECO:0007669"/>
    <property type="project" value="UniProtKB-EC"/>
</dbReference>
<feature type="domain" description="CBM20" evidence="14">
    <location>
        <begin position="503"/>
        <end position="625"/>
    </location>
</feature>
<feature type="active site" description="Proton donor" evidence="10">
    <location>
        <position position="209"/>
    </location>
</feature>
<dbReference type="SUPFAM" id="SSF48208">
    <property type="entry name" value="Six-hairpin glycosidases"/>
    <property type="match status" value="1"/>
</dbReference>
<dbReference type="InterPro" id="IPR011613">
    <property type="entry name" value="GH15-like"/>
</dbReference>
<dbReference type="InterPro" id="IPR012341">
    <property type="entry name" value="6hp_glycosidase-like_sf"/>
</dbReference>
<comment type="similarity">
    <text evidence="2 9">Belongs to the glycosyl hydrolase 15 family.</text>
</comment>